<comment type="pathway">
    <text evidence="1">Lipid metabolism.</text>
</comment>
<dbReference type="RefSeq" id="WP_069024097.1">
    <property type="nucleotide sequence ID" value="NZ_LVJZ01000003.1"/>
</dbReference>
<accession>A0A1E2UM06</accession>
<evidence type="ECO:0000256" key="3">
    <source>
        <dbReference type="ARBA" id="ARBA00022679"/>
    </source>
</evidence>
<organism evidence="6 7">
    <name type="scientific">Candidatus Thiodiazotropha endoloripes</name>
    <dbReference type="NCBI Taxonomy" id="1818881"/>
    <lineage>
        <taxon>Bacteria</taxon>
        <taxon>Pseudomonadati</taxon>
        <taxon>Pseudomonadota</taxon>
        <taxon>Gammaproteobacteria</taxon>
        <taxon>Chromatiales</taxon>
        <taxon>Sedimenticolaceae</taxon>
        <taxon>Candidatus Thiodiazotropha</taxon>
    </lineage>
</organism>
<keyword evidence="7" id="KW-1185">Reference proteome</keyword>
<dbReference type="SUPFAM" id="SSF53901">
    <property type="entry name" value="Thiolase-like"/>
    <property type="match status" value="1"/>
</dbReference>
<name>A0A1E2UM06_9GAMM</name>
<dbReference type="Gene3D" id="3.40.47.10">
    <property type="match status" value="1"/>
</dbReference>
<keyword evidence="3 4" id="KW-0808">Transferase</keyword>
<dbReference type="PANTHER" id="PTHR11712:SF320">
    <property type="entry name" value="BETA-KETOACYL SYNTHASE"/>
    <property type="match status" value="1"/>
</dbReference>
<evidence type="ECO:0000256" key="1">
    <source>
        <dbReference type="ARBA" id="ARBA00005189"/>
    </source>
</evidence>
<evidence type="ECO:0000259" key="5">
    <source>
        <dbReference type="PROSITE" id="PS52004"/>
    </source>
</evidence>
<dbReference type="InterPro" id="IPR014030">
    <property type="entry name" value="Ketoacyl_synth_N"/>
</dbReference>
<dbReference type="InterPro" id="IPR020841">
    <property type="entry name" value="PKS_Beta-ketoAc_synthase_dom"/>
</dbReference>
<proteinExistence type="inferred from homology"/>
<dbReference type="InterPro" id="IPR014031">
    <property type="entry name" value="Ketoacyl_synth_C"/>
</dbReference>
<evidence type="ECO:0000256" key="4">
    <source>
        <dbReference type="RuleBase" id="RU003694"/>
    </source>
</evidence>
<dbReference type="GO" id="GO:0005829">
    <property type="term" value="C:cytosol"/>
    <property type="evidence" value="ECO:0007669"/>
    <property type="project" value="TreeGrafter"/>
</dbReference>
<dbReference type="Pfam" id="PF02801">
    <property type="entry name" value="Ketoacyl-synt_C"/>
    <property type="match status" value="1"/>
</dbReference>
<dbReference type="Pfam" id="PF00109">
    <property type="entry name" value="ketoacyl-synt"/>
    <property type="match status" value="1"/>
</dbReference>
<gene>
    <name evidence="6" type="ORF">A3196_02610</name>
</gene>
<dbReference type="PROSITE" id="PS52004">
    <property type="entry name" value="KS3_2"/>
    <property type="match status" value="1"/>
</dbReference>
<dbReference type="EMBL" id="LVJZ01000003">
    <property type="protein sequence ID" value="ODB95740.1"/>
    <property type="molecule type" value="Genomic_DNA"/>
</dbReference>
<comment type="caution">
    <text evidence="6">The sequence shown here is derived from an EMBL/GenBank/DDBJ whole genome shotgun (WGS) entry which is preliminary data.</text>
</comment>
<reference evidence="6 7" key="1">
    <citation type="submission" date="2016-03" db="EMBL/GenBank/DDBJ databases">
        <title>Chemosynthetic sulphur-oxidizing symbionts of marine invertebrate animals are capable of nitrogen fixation.</title>
        <authorList>
            <person name="Petersen J.M."/>
            <person name="Kemper A."/>
            <person name="Gruber-Vodicka H."/>
            <person name="Cardini U."/>
            <person name="Geest Mvander."/>
            <person name="Kleiner M."/>
            <person name="Bulgheresi S."/>
            <person name="Fussmann M."/>
            <person name="Herbold C."/>
            <person name="Seah B.K.B."/>
            <person name="Antony C.Paul."/>
            <person name="Liu D."/>
            <person name="Belitz A."/>
            <person name="Weber M."/>
        </authorList>
    </citation>
    <scope>NUCLEOTIDE SEQUENCE [LARGE SCALE GENOMIC DNA]</scope>
    <source>
        <strain evidence="6">G_D</strain>
    </source>
</reference>
<dbReference type="InterPro" id="IPR016039">
    <property type="entry name" value="Thiolase-like"/>
</dbReference>
<comment type="similarity">
    <text evidence="2 4">Belongs to the thiolase-like superfamily. Beta-ketoacyl-ACP synthases family.</text>
</comment>
<sequence length="382" mass="41387">MESNKLPIIGYACASHLGESLSNLSGQSGATGRFGPPRLQLDSTALQLPYYSIDDRFNELDRTERILFEVIEKALQRSQLSPAEIRRTGLFIGSSSYDLRDSEIVYQQKLEAGDPSAVPMPFTGYNRLGESICRKFDIDSEPFNINSACTSSANALLLAHSMIRQGHYEHALVVGIELYNETTINGFAGLQLIAEQRIAPFDKSRDGIILGESCSAVIIGTRSKTAPSLMLCGGGSCFDPYSITTSNPDGSTIAQTLENALRNTAIDKSEVVAIKTHGTATYMNDISESKGIITAFPEETPPITAIKPYVGHTLGACGTLELILFAEALEQGYVPKTPNFETPDPDLPIIPLNEEIDARDGVYLLNYFGFGGSNTVVVVDKV</sequence>
<protein>
    <recommendedName>
        <fullName evidence="5">Ketosynthase family 3 (KS3) domain-containing protein</fullName>
    </recommendedName>
</protein>
<dbReference type="GO" id="GO:0006633">
    <property type="term" value="P:fatty acid biosynthetic process"/>
    <property type="evidence" value="ECO:0007669"/>
    <property type="project" value="TreeGrafter"/>
</dbReference>
<dbReference type="AlphaFoldDB" id="A0A1E2UM06"/>
<dbReference type="Proteomes" id="UP000094849">
    <property type="component" value="Unassembled WGS sequence"/>
</dbReference>
<dbReference type="STRING" id="1818881.A3196_02610"/>
<evidence type="ECO:0000256" key="2">
    <source>
        <dbReference type="ARBA" id="ARBA00008467"/>
    </source>
</evidence>
<dbReference type="GO" id="GO:0004315">
    <property type="term" value="F:3-oxoacyl-[acyl-carrier-protein] synthase activity"/>
    <property type="evidence" value="ECO:0007669"/>
    <property type="project" value="TreeGrafter"/>
</dbReference>
<dbReference type="InterPro" id="IPR000794">
    <property type="entry name" value="Beta-ketoacyl_synthase"/>
</dbReference>
<dbReference type="SMART" id="SM00825">
    <property type="entry name" value="PKS_KS"/>
    <property type="match status" value="1"/>
</dbReference>
<feature type="domain" description="Ketosynthase family 3 (KS3)" evidence="5">
    <location>
        <begin position="1"/>
        <end position="381"/>
    </location>
</feature>
<dbReference type="PANTHER" id="PTHR11712">
    <property type="entry name" value="POLYKETIDE SYNTHASE-RELATED"/>
    <property type="match status" value="1"/>
</dbReference>
<evidence type="ECO:0000313" key="7">
    <source>
        <dbReference type="Proteomes" id="UP000094849"/>
    </source>
</evidence>
<evidence type="ECO:0000313" key="6">
    <source>
        <dbReference type="EMBL" id="ODB95740.1"/>
    </source>
</evidence>